<gene>
    <name evidence="7" type="ORF">CHS0354_028147</name>
</gene>
<evidence type="ECO:0000256" key="3">
    <source>
        <dbReference type="ARBA" id="ARBA00023242"/>
    </source>
</evidence>
<evidence type="ECO:0000256" key="5">
    <source>
        <dbReference type="SAM" id="MobiDB-lite"/>
    </source>
</evidence>
<protein>
    <recommendedName>
        <fullName evidence="6">RRM domain-containing protein</fullName>
    </recommendedName>
</protein>
<name>A0AAE0TI11_9BIVA</name>
<dbReference type="InterPro" id="IPR035979">
    <property type="entry name" value="RBD_domain_sf"/>
</dbReference>
<dbReference type="EMBL" id="JAEAOA010001692">
    <property type="protein sequence ID" value="KAK3610749.1"/>
    <property type="molecule type" value="Genomic_DNA"/>
</dbReference>
<evidence type="ECO:0000256" key="2">
    <source>
        <dbReference type="ARBA" id="ARBA00022884"/>
    </source>
</evidence>
<sequence length="306" mass="32033">MVQNQMTPTYQYAQTPGLEEYQHVVVSQGPSVPAEAAAQFKADQPPFTTTVTAVTPNGIEQQTQTDLEGEVQGSQQSPTGSIPPGSTGPKRLHVSNIPFRFREADLRNLLGHFGPILDVEIIFNERGSKVNNATARVMTKKTAVATTIPNVISPVSAAALRGVALTRGRAAAVAARGAYTAAAAAAAAALRHPSPLATAATALQYAPGVYATQDPLLATYATADRYQLVATQPYAAAQYAAATRYAIPAIASAANYAAAAAGQVRIQIPYTGRELTADPYLGHSIGPVAGYGATVYRGAYQRFAPY</sequence>
<reference evidence="7" key="3">
    <citation type="submission" date="2023-05" db="EMBL/GenBank/DDBJ databases">
        <authorList>
            <person name="Smith C.H."/>
        </authorList>
    </citation>
    <scope>NUCLEOTIDE SEQUENCE</scope>
    <source>
        <strain evidence="7">CHS0354</strain>
        <tissue evidence="7">Mantle</tissue>
    </source>
</reference>
<dbReference type="GO" id="GO:0000381">
    <property type="term" value="P:regulation of alternative mRNA splicing, via spliceosome"/>
    <property type="evidence" value="ECO:0007669"/>
    <property type="project" value="InterPro"/>
</dbReference>
<reference evidence="7" key="2">
    <citation type="journal article" date="2021" name="Genome Biol. Evol.">
        <title>Developing a high-quality reference genome for a parasitic bivalve with doubly uniparental inheritance (Bivalvia: Unionida).</title>
        <authorList>
            <person name="Smith C.H."/>
        </authorList>
    </citation>
    <scope>NUCLEOTIDE SEQUENCE</scope>
    <source>
        <strain evidence="7">CHS0354</strain>
        <tissue evidence="7">Mantle</tissue>
    </source>
</reference>
<dbReference type="Gene3D" id="3.30.70.330">
    <property type="match status" value="1"/>
</dbReference>
<keyword evidence="8" id="KW-1185">Reference proteome</keyword>
<keyword evidence="3" id="KW-0539">Nucleus</keyword>
<feature type="region of interest" description="Disordered" evidence="5">
    <location>
        <begin position="65"/>
        <end position="93"/>
    </location>
</feature>
<dbReference type="PANTHER" id="PTHR15597:SF22">
    <property type="entry name" value="RNA-BINDING FOX PROTEIN 1, ISOFORM H"/>
    <property type="match status" value="1"/>
</dbReference>
<dbReference type="InterPro" id="IPR000504">
    <property type="entry name" value="RRM_dom"/>
</dbReference>
<proteinExistence type="predicted"/>
<evidence type="ECO:0000313" key="7">
    <source>
        <dbReference type="EMBL" id="KAK3610749.1"/>
    </source>
</evidence>
<evidence type="ECO:0000256" key="1">
    <source>
        <dbReference type="ARBA" id="ARBA00004123"/>
    </source>
</evidence>
<dbReference type="Proteomes" id="UP001195483">
    <property type="component" value="Unassembled WGS sequence"/>
</dbReference>
<feature type="compositionally biased region" description="Low complexity" evidence="5">
    <location>
        <begin position="72"/>
        <end position="89"/>
    </location>
</feature>
<comment type="subcellular location">
    <subcellularLocation>
        <location evidence="1">Nucleus</location>
    </subcellularLocation>
</comment>
<feature type="domain" description="RRM" evidence="6">
    <location>
        <begin position="90"/>
        <end position="178"/>
    </location>
</feature>
<dbReference type="GO" id="GO:0003729">
    <property type="term" value="F:mRNA binding"/>
    <property type="evidence" value="ECO:0007669"/>
    <property type="project" value="TreeGrafter"/>
</dbReference>
<dbReference type="GO" id="GO:0005737">
    <property type="term" value="C:cytoplasm"/>
    <property type="evidence" value="ECO:0007669"/>
    <property type="project" value="TreeGrafter"/>
</dbReference>
<organism evidence="7 8">
    <name type="scientific">Potamilus streckersoni</name>
    <dbReference type="NCBI Taxonomy" id="2493646"/>
    <lineage>
        <taxon>Eukaryota</taxon>
        <taxon>Metazoa</taxon>
        <taxon>Spiralia</taxon>
        <taxon>Lophotrochozoa</taxon>
        <taxon>Mollusca</taxon>
        <taxon>Bivalvia</taxon>
        <taxon>Autobranchia</taxon>
        <taxon>Heteroconchia</taxon>
        <taxon>Palaeoheterodonta</taxon>
        <taxon>Unionida</taxon>
        <taxon>Unionoidea</taxon>
        <taxon>Unionidae</taxon>
        <taxon>Ambleminae</taxon>
        <taxon>Lampsilini</taxon>
        <taxon>Potamilus</taxon>
    </lineage>
</organism>
<dbReference type="InterPro" id="IPR012677">
    <property type="entry name" value="Nucleotide-bd_a/b_plait_sf"/>
</dbReference>
<comment type="caution">
    <text evidence="7">The sequence shown here is derived from an EMBL/GenBank/DDBJ whole genome shotgun (WGS) entry which is preliminary data.</text>
</comment>
<dbReference type="SUPFAM" id="SSF54928">
    <property type="entry name" value="RNA-binding domain, RBD"/>
    <property type="match status" value="1"/>
</dbReference>
<dbReference type="PANTHER" id="PTHR15597">
    <property type="entry name" value="ATAXIN 2-BINDING PROTEIN 1-RELATED"/>
    <property type="match status" value="1"/>
</dbReference>
<dbReference type="PROSITE" id="PS50102">
    <property type="entry name" value="RRM"/>
    <property type="match status" value="1"/>
</dbReference>
<dbReference type="GO" id="GO:0007399">
    <property type="term" value="P:nervous system development"/>
    <property type="evidence" value="ECO:0007669"/>
    <property type="project" value="InterPro"/>
</dbReference>
<reference evidence="7" key="1">
    <citation type="journal article" date="2021" name="Genome Biol. Evol.">
        <title>A High-Quality Reference Genome for a Parasitic Bivalve with Doubly Uniparental Inheritance (Bivalvia: Unionida).</title>
        <authorList>
            <person name="Smith C.H."/>
        </authorList>
    </citation>
    <scope>NUCLEOTIDE SEQUENCE</scope>
    <source>
        <strain evidence="7">CHS0354</strain>
    </source>
</reference>
<evidence type="ECO:0000313" key="8">
    <source>
        <dbReference type="Proteomes" id="UP001195483"/>
    </source>
</evidence>
<evidence type="ECO:0000259" key="6">
    <source>
        <dbReference type="PROSITE" id="PS50102"/>
    </source>
</evidence>
<accession>A0AAE0TI11</accession>
<dbReference type="GO" id="GO:0005634">
    <property type="term" value="C:nucleus"/>
    <property type="evidence" value="ECO:0007669"/>
    <property type="project" value="UniProtKB-SubCell"/>
</dbReference>
<dbReference type="InterPro" id="IPR047131">
    <property type="entry name" value="RBFOX1-like"/>
</dbReference>
<dbReference type="AlphaFoldDB" id="A0AAE0TI11"/>
<keyword evidence="2 4" id="KW-0694">RNA-binding</keyword>
<evidence type="ECO:0000256" key="4">
    <source>
        <dbReference type="PROSITE-ProRule" id="PRU00176"/>
    </source>
</evidence>